<reference evidence="2" key="1">
    <citation type="journal article" date="2015" name="Genome Announc.">
        <title>Genome sequence of the AIDS-associated pathogen Penicillium marneffei (ATCC18224) and its near taxonomic relative Talaromyces stipitatus (ATCC10500).</title>
        <authorList>
            <person name="Nierman W.C."/>
            <person name="Fedorova-Abrams N.D."/>
            <person name="Andrianopoulos A."/>
        </authorList>
    </citation>
    <scope>NUCLEOTIDE SEQUENCE [LARGE SCALE GENOMIC DNA]</scope>
    <source>
        <strain evidence="2">ATCC 10500 / CBS 375.48 / QM 6759 / NRRL 1006</strain>
    </source>
</reference>
<dbReference type="HOGENOM" id="CLU_2544149_0_0_1"/>
<dbReference type="VEuPathDB" id="FungiDB:TSTA_061540"/>
<dbReference type="AlphaFoldDB" id="B8LX16"/>
<gene>
    <name evidence="1" type="ORF">TSTA_061540</name>
</gene>
<name>B8LX16_TALSN</name>
<protein>
    <submittedName>
        <fullName evidence="1">Uncharacterized protein</fullName>
    </submittedName>
</protein>
<keyword evidence="2" id="KW-1185">Reference proteome</keyword>
<dbReference type="EMBL" id="EQ962652">
    <property type="protein sequence ID" value="EED22666.1"/>
    <property type="molecule type" value="Genomic_DNA"/>
</dbReference>
<dbReference type="GeneID" id="8103876"/>
<evidence type="ECO:0000313" key="1">
    <source>
        <dbReference type="EMBL" id="EED22666.1"/>
    </source>
</evidence>
<sequence length="83" mass="9614">MSTGLLLNEIMDLKNYTVTERPEICFIHNSQRSNSPSDLFKVAEMEKRSLTGIPKIDLEIQAFRKLEKRKIKVIDNPDPNPEQ</sequence>
<dbReference type="RefSeq" id="XP_002340053.1">
    <property type="nucleotide sequence ID" value="XM_002340012.1"/>
</dbReference>
<proteinExistence type="predicted"/>
<evidence type="ECO:0000313" key="2">
    <source>
        <dbReference type="Proteomes" id="UP000001745"/>
    </source>
</evidence>
<accession>B8LX16</accession>
<dbReference type="InParanoid" id="B8LX16"/>
<organism evidence="1 2">
    <name type="scientific">Talaromyces stipitatus (strain ATCC 10500 / CBS 375.48 / QM 6759 / NRRL 1006)</name>
    <name type="common">Penicillium stipitatum</name>
    <dbReference type="NCBI Taxonomy" id="441959"/>
    <lineage>
        <taxon>Eukaryota</taxon>
        <taxon>Fungi</taxon>
        <taxon>Dikarya</taxon>
        <taxon>Ascomycota</taxon>
        <taxon>Pezizomycotina</taxon>
        <taxon>Eurotiomycetes</taxon>
        <taxon>Eurotiomycetidae</taxon>
        <taxon>Eurotiales</taxon>
        <taxon>Trichocomaceae</taxon>
        <taxon>Talaromyces</taxon>
        <taxon>Talaromyces sect. Talaromyces</taxon>
    </lineage>
</organism>
<dbReference type="Proteomes" id="UP000001745">
    <property type="component" value="Unassembled WGS sequence"/>
</dbReference>